<dbReference type="AlphaFoldDB" id="W1PVP6"/>
<dbReference type="Proteomes" id="UP000017836">
    <property type="component" value="Unassembled WGS sequence"/>
</dbReference>
<organism evidence="1 2">
    <name type="scientific">Amborella trichopoda</name>
    <dbReference type="NCBI Taxonomy" id="13333"/>
    <lineage>
        <taxon>Eukaryota</taxon>
        <taxon>Viridiplantae</taxon>
        <taxon>Streptophyta</taxon>
        <taxon>Embryophyta</taxon>
        <taxon>Tracheophyta</taxon>
        <taxon>Spermatophyta</taxon>
        <taxon>Magnoliopsida</taxon>
        <taxon>Amborellales</taxon>
        <taxon>Amborellaceae</taxon>
        <taxon>Amborella</taxon>
    </lineage>
</organism>
<keyword evidence="2" id="KW-1185">Reference proteome</keyword>
<proteinExistence type="predicted"/>
<dbReference type="Gramene" id="ERN11899">
    <property type="protein sequence ID" value="ERN11899"/>
    <property type="gene ID" value="AMTR_s00020p00208240"/>
</dbReference>
<name>W1PVP6_AMBTC</name>
<dbReference type="HOGENOM" id="CLU_2029789_0_0_1"/>
<evidence type="ECO:0000313" key="1">
    <source>
        <dbReference type="EMBL" id="ERN11899.1"/>
    </source>
</evidence>
<gene>
    <name evidence="1" type="ORF">AMTR_s00020p00208240</name>
</gene>
<accession>W1PVP6</accession>
<reference evidence="2" key="1">
    <citation type="journal article" date="2013" name="Science">
        <title>The Amborella genome and the evolution of flowering plants.</title>
        <authorList>
            <consortium name="Amborella Genome Project"/>
        </authorList>
    </citation>
    <scope>NUCLEOTIDE SEQUENCE [LARGE SCALE GENOMIC DNA]</scope>
</reference>
<sequence>MAHHRLFYALSIPAPIPLIMTSRVCLSLIHPISSSSANGITKDLPAPPHLSLSFPTLPQLTPLPCPLLPSITLPSHPAHTSQSLPLPLLPTTSALLPLTPSQSHLMAQLTCIPSSFRPLSPS</sequence>
<dbReference type="EMBL" id="KI392664">
    <property type="protein sequence ID" value="ERN11899.1"/>
    <property type="molecule type" value="Genomic_DNA"/>
</dbReference>
<evidence type="ECO:0000313" key="2">
    <source>
        <dbReference type="Proteomes" id="UP000017836"/>
    </source>
</evidence>
<protein>
    <submittedName>
        <fullName evidence="1">Uncharacterized protein</fullName>
    </submittedName>
</protein>